<protein>
    <submittedName>
        <fullName evidence="1">DUF4238 domain-containing protein</fullName>
    </submittedName>
</protein>
<proteinExistence type="predicted"/>
<dbReference type="RefSeq" id="WP_378172469.1">
    <property type="nucleotide sequence ID" value="NZ_JBHTCR010000001.1"/>
</dbReference>
<dbReference type="InterPro" id="IPR025332">
    <property type="entry name" value="DUF4238"/>
</dbReference>
<dbReference type="Pfam" id="PF14022">
    <property type="entry name" value="DUF4238"/>
    <property type="match status" value="1"/>
</dbReference>
<name>A0ABW2LW54_9FLAO</name>
<evidence type="ECO:0000313" key="1">
    <source>
        <dbReference type="EMBL" id="MFC7345439.1"/>
    </source>
</evidence>
<keyword evidence="2" id="KW-1185">Reference proteome</keyword>
<comment type="caution">
    <text evidence="1">The sequence shown here is derived from an EMBL/GenBank/DDBJ whole genome shotgun (WGS) entry which is preliminary data.</text>
</comment>
<gene>
    <name evidence="1" type="ORF">ACFQO9_01760</name>
</gene>
<reference evidence="2" key="1">
    <citation type="journal article" date="2019" name="Int. J. Syst. Evol. Microbiol.">
        <title>The Global Catalogue of Microorganisms (GCM) 10K type strain sequencing project: providing services to taxonomists for standard genome sequencing and annotation.</title>
        <authorList>
            <consortium name="The Broad Institute Genomics Platform"/>
            <consortium name="The Broad Institute Genome Sequencing Center for Infectious Disease"/>
            <person name="Wu L."/>
            <person name="Ma J."/>
        </authorList>
    </citation>
    <scope>NUCLEOTIDE SEQUENCE [LARGE SCALE GENOMIC DNA]</scope>
    <source>
        <strain evidence="2">CCUG 54781</strain>
    </source>
</reference>
<dbReference type="EMBL" id="JBHTCR010000001">
    <property type="protein sequence ID" value="MFC7345439.1"/>
    <property type="molecule type" value="Genomic_DNA"/>
</dbReference>
<evidence type="ECO:0000313" key="2">
    <source>
        <dbReference type="Proteomes" id="UP001596550"/>
    </source>
</evidence>
<sequence>MKEQSKRHHYIPKFLSKNFSDENNMLWVYNKESKRIISKMQSPKAIFFEDGRNLFDINGNKGDNIERMYEEVDTLLSKTLTKILKNQQMSGRELTWMIYLANLTKWRVPKVDDIAKNLVKDIPIEQLGLAIRPIDSSKEITQEVINNLNKKEIIQETKRILLSIQPISNEEILDEIHKNCFITFYDKFPSLIGDCPIIEEDNANYKTMGNFIFPLSDSATLVCKKDAKKEIKSELFYIWKDLNIFHLSQKYVACKSRDQLEKMEKLYRIVAEKGALHFLQKAVFDEII</sequence>
<accession>A0ABW2LW54</accession>
<dbReference type="Proteomes" id="UP001596550">
    <property type="component" value="Unassembled WGS sequence"/>
</dbReference>
<organism evidence="1 2">
    <name type="scientific">Chryseobacterium zhengzhouense</name>
    <dbReference type="NCBI Taxonomy" id="1636086"/>
    <lineage>
        <taxon>Bacteria</taxon>
        <taxon>Pseudomonadati</taxon>
        <taxon>Bacteroidota</taxon>
        <taxon>Flavobacteriia</taxon>
        <taxon>Flavobacteriales</taxon>
        <taxon>Weeksellaceae</taxon>
        <taxon>Chryseobacterium group</taxon>
        <taxon>Chryseobacterium</taxon>
    </lineage>
</organism>